<dbReference type="eggNOG" id="ENOG50334GJ">
    <property type="taxonomic scope" value="Bacteria"/>
</dbReference>
<keyword evidence="4" id="KW-1185">Reference proteome</keyword>
<feature type="domain" description="ANTAR" evidence="2">
    <location>
        <begin position="146"/>
        <end position="188"/>
    </location>
</feature>
<dbReference type="EMBL" id="CP001737">
    <property type="protein sequence ID" value="ACV78143.1"/>
    <property type="molecule type" value="Genomic_DNA"/>
</dbReference>
<name>C8XGG0_NAKMY</name>
<proteinExistence type="predicted"/>
<dbReference type="AlphaFoldDB" id="C8XGG0"/>
<dbReference type="Pfam" id="PF03861">
    <property type="entry name" value="ANTAR"/>
    <property type="match status" value="1"/>
</dbReference>
<feature type="region of interest" description="Disordered" evidence="1">
    <location>
        <begin position="162"/>
        <end position="203"/>
    </location>
</feature>
<dbReference type="InParanoid" id="C8XGG0"/>
<dbReference type="InterPro" id="IPR005561">
    <property type="entry name" value="ANTAR"/>
</dbReference>
<evidence type="ECO:0000256" key="1">
    <source>
        <dbReference type="SAM" id="MobiDB-lite"/>
    </source>
</evidence>
<evidence type="ECO:0000313" key="3">
    <source>
        <dbReference type="EMBL" id="ACV78143.1"/>
    </source>
</evidence>
<reference evidence="3 4" key="2">
    <citation type="journal article" date="2010" name="Stand. Genomic Sci.">
        <title>Complete genome sequence of Nakamurella multipartita type strain (Y-104).</title>
        <authorList>
            <person name="Tice H."/>
            <person name="Mayilraj S."/>
            <person name="Sims D."/>
            <person name="Lapidus A."/>
            <person name="Nolan M."/>
            <person name="Lucas S."/>
            <person name="Glavina Del Rio T."/>
            <person name="Copeland A."/>
            <person name="Cheng J.F."/>
            <person name="Meincke L."/>
            <person name="Bruce D."/>
            <person name="Goodwin L."/>
            <person name="Pitluck S."/>
            <person name="Ivanova N."/>
            <person name="Mavromatis K."/>
            <person name="Ovchinnikova G."/>
            <person name="Pati A."/>
            <person name="Chen A."/>
            <person name="Palaniappan K."/>
            <person name="Land M."/>
            <person name="Hauser L."/>
            <person name="Chang Y.J."/>
            <person name="Jeffries C.D."/>
            <person name="Detter J.C."/>
            <person name="Brettin T."/>
            <person name="Rohde M."/>
            <person name="Goker M."/>
            <person name="Bristow J."/>
            <person name="Eisen J.A."/>
            <person name="Markowitz V."/>
            <person name="Hugenholtz P."/>
            <person name="Kyrpides N.C."/>
            <person name="Klenk H.P."/>
            <person name="Chen F."/>
        </authorList>
    </citation>
    <scope>NUCLEOTIDE SEQUENCE [LARGE SCALE GENOMIC DNA]</scope>
    <source>
        <strain evidence="4">ATCC 700099 / DSM 44233 / CIP 104796 / JCM 9543 / NBRC 105858 / Y-104</strain>
    </source>
</reference>
<accession>C8XGG0</accession>
<sequence>MDVSRSLSAQLSALTDALDDPGTDLSGILSVLIDDLTEAVPSFLGLQMTLKLHDRPFTLTTMADGDAEAARSTLQLPLDPLAGTGPGSTVLFYAAHPGAFKELAADAHQAWGLDGQVHLDQHLRAWSSPADDDPPDPAPDDLHRLSVVNRAVGILIARGDTPEQARDHLRRAAGQRRTSETAVAEGIVHSVLGADDPPTEPDG</sequence>
<dbReference type="GO" id="GO:0003723">
    <property type="term" value="F:RNA binding"/>
    <property type="evidence" value="ECO:0007669"/>
    <property type="project" value="InterPro"/>
</dbReference>
<evidence type="ECO:0000259" key="2">
    <source>
        <dbReference type="Pfam" id="PF03861"/>
    </source>
</evidence>
<dbReference type="HOGENOM" id="CLU_1347713_0_0_11"/>
<dbReference type="Gene3D" id="1.10.10.10">
    <property type="entry name" value="Winged helix-like DNA-binding domain superfamily/Winged helix DNA-binding domain"/>
    <property type="match status" value="1"/>
</dbReference>
<reference evidence="4" key="1">
    <citation type="submission" date="2009-09" db="EMBL/GenBank/DDBJ databases">
        <title>The complete genome of Nakamurella multipartita DSM 44233.</title>
        <authorList>
            <consortium name="US DOE Joint Genome Institute (JGI-PGF)"/>
            <person name="Lucas S."/>
            <person name="Copeland A."/>
            <person name="Lapidus A."/>
            <person name="Glavina del Rio T."/>
            <person name="Dalin E."/>
            <person name="Tice H."/>
            <person name="Bruce D."/>
            <person name="Goodwin L."/>
            <person name="Pitluck S."/>
            <person name="Kyrpides N."/>
            <person name="Mavromatis K."/>
            <person name="Ivanova N."/>
            <person name="Ovchinnikova G."/>
            <person name="Sims D."/>
            <person name="Meincke L."/>
            <person name="Brettin T."/>
            <person name="Detter J.C."/>
            <person name="Han C."/>
            <person name="Larimer F."/>
            <person name="Land M."/>
            <person name="Hauser L."/>
            <person name="Markowitz V."/>
            <person name="Cheng J.-F."/>
            <person name="Hugenholtz P."/>
            <person name="Woyke T."/>
            <person name="Wu D."/>
            <person name="Klenk H.-P."/>
            <person name="Eisen J.A."/>
        </authorList>
    </citation>
    <scope>NUCLEOTIDE SEQUENCE [LARGE SCALE GENOMIC DNA]</scope>
    <source>
        <strain evidence="4">ATCC 700099 / DSM 44233 / CIP 104796 / JCM 9543 / NBRC 105858 / Y-104</strain>
    </source>
</reference>
<dbReference type="Proteomes" id="UP000002218">
    <property type="component" value="Chromosome"/>
</dbReference>
<dbReference type="InterPro" id="IPR036388">
    <property type="entry name" value="WH-like_DNA-bd_sf"/>
</dbReference>
<dbReference type="RefSeq" id="WP_015747046.1">
    <property type="nucleotide sequence ID" value="NC_013235.1"/>
</dbReference>
<evidence type="ECO:0000313" key="4">
    <source>
        <dbReference type="Proteomes" id="UP000002218"/>
    </source>
</evidence>
<gene>
    <name evidence="3" type="ordered locus">Namu_1753</name>
</gene>
<dbReference type="OrthoDB" id="4762227at2"/>
<organism evidence="3 4">
    <name type="scientific">Nakamurella multipartita (strain ATCC 700099 / DSM 44233 / CIP 104796 / JCM 9543 / NBRC 105858 / Y-104)</name>
    <name type="common">Microsphaera multipartita</name>
    <dbReference type="NCBI Taxonomy" id="479431"/>
    <lineage>
        <taxon>Bacteria</taxon>
        <taxon>Bacillati</taxon>
        <taxon>Actinomycetota</taxon>
        <taxon>Actinomycetes</taxon>
        <taxon>Nakamurellales</taxon>
        <taxon>Nakamurellaceae</taxon>
        <taxon>Nakamurella</taxon>
    </lineage>
</organism>
<dbReference type="KEGG" id="nml:Namu_1753"/>
<protein>
    <recommendedName>
        <fullName evidence="2">ANTAR domain-containing protein</fullName>
    </recommendedName>
</protein>